<reference evidence="5" key="1">
    <citation type="submission" date="2020-12" db="EMBL/GenBank/DDBJ databases">
        <title>Metabolic potential, ecology and presence of endohyphal bacteria is reflected in genomic diversity of Mucoromycotina.</title>
        <authorList>
            <person name="Muszewska A."/>
            <person name="Okrasinska A."/>
            <person name="Steczkiewicz K."/>
            <person name="Drgas O."/>
            <person name="Orlowska M."/>
            <person name="Perlinska-Lenart U."/>
            <person name="Aleksandrzak-Piekarczyk T."/>
            <person name="Szatraj K."/>
            <person name="Zielenkiewicz U."/>
            <person name="Pilsyk S."/>
            <person name="Malc E."/>
            <person name="Mieczkowski P."/>
            <person name="Kruszewska J.S."/>
            <person name="Biernat P."/>
            <person name="Pawlowska J."/>
        </authorList>
    </citation>
    <scope>NUCLEOTIDE SEQUENCE</scope>
    <source>
        <strain evidence="5">WA0000067209</strain>
    </source>
</reference>
<dbReference type="CDD" id="cd16473">
    <property type="entry name" value="RING-H2_RNF103"/>
    <property type="match status" value="1"/>
</dbReference>
<dbReference type="Pfam" id="PF13639">
    <property type="entry name" value="zf-RING_2"/>
    <property type="match status" value="1"/>
</dbReference>
<keyword evidence="3" id="KW-0472">Membrane</keyword>
<dbReference type="InterPro" id="IPR001841">
    <property type="entry name" value="Znf_RING"/>
</dbReference>
<feature type="region of interest" description="Disordered" evidence="2">
    <location>
        <begin position="21"/>
        <end position="45"/>
    </location>
</feature>
<gene>
    <name evidence="5" type="ORF">INT43_005115</name>
</gene>
<dbReference type="Proteomes" id="UP000654370">
    <property type="component" value="Unassembled WGS sequence"/>
</dbReference>
<dbReference type="InterPro" id="IPR013083">
    <property type="entry name" value="Znf_RING/FYVE/PHD"/>
</dbReference>
<comment type="caution">
    <text evidence="5">The sequence shown here is derived from an EMBL/GenBank/DDBJ whole genome shotgun (WGS) entry which is preliminary data.</text>
</comment>
<dbReference type="PANTHER" id="PTHR46225">
    <property type="entry name" value="C3H4 TYPE ZINC FINGER PROTEIN"/>
    <property type="match status" value="1"/>
</dbReference>
<keyword evidence="3" id="KW-0812">Transmembrane</keyword>
<organism evidence="5 6">
    <name type="scientific">Mortierella isabellina</name>
    <name type="common">Filamentous fungus</name>
    <name type="synonym">Umbelopsis isabellina</name>
    <dbReference type="NCBI Taxonomy" id="91625"/>
    <lineage>
        <taxon>Eukaryota</taxon>
        <taxon>Fungi</taxon>
        <taxon>Fungi incertae sedis</taxon>
        <taxon>Mucoromycota</taxon>
        <taxon>Mucoromycotina</taxon>
        <taxon>Umbelopsidomycetes</taxon>
        <taxon>Umbelopsidales</taxon>
        <taxon>Umbelopsidaceae</taxon>
        <taxon>Umbelopsis</taxon>
    </lineage>
</organism>
<dbReference type="PANTHER" id="PTHR46225:SF19">
    <property type="entry name" value="RING-TYPE DOMAIN-CONTAINING PROTEIN"/>
    <property type="match status" value="1"/>
</dbReference>
<dbReference type="SUPFAM" id="SSF57850">
    <property type="entry name" value="RING/U-box"/>
    <property type="match status" value="1"/>
</dbReference>
<dbReference type="GO" id="GO:0008270">
    <property type="term" value="F:zinc ion binding"/>
    <property type="evidence" value="ECO:0007669"/>
    <property type="project" value="UniProtKB-KW"/>
</dbReference>
<feature type="transmembrane region" description="Helical" evidence="3">
    <location>
        <begin position="90"/>
        <end position="112"/>
    </location>
</feature>
<dbReference type="AlphaFoldDB" id="A0A8H7PHC0"/>
<dbReference type="Gene3D" id="3.30.40.10">
    <property type="entry name" value="Zinc/RING finger domain, C3HC4 (zinc finger)"/>
    <property type="match status" value="1"/>
</dbReference>
<feature type="transmembrane region" description="Helical" evidence="3">
    <location>
        <begin position="213"/>
        <end position="230"/>
    </location>
</feature>
<feature type="domain" description="RING-type" evidence="4">
    <location>
        <begin position="382"/>
        <end position="423"/>
    </location>
</feature>
<evidence type="ECO:0000256" key="1">
    <source>
        <dbReference type="PROSITE-ProRule" id="PRU00175"/>
    </source>
</evidence>
<evidence type="ECO:0000313" key="5">
    <source>
        <dbReference type="EMBL" id="KAG2173695.1"/>
    </source>
</evidence>
<feature type="transmembrane region" description="Helical" evidence="3">
    <location>
        <begin position="124"/>
        <end position="142"/>
    </location>
</feature>
<keyword evidence="6" id="KW-1185">Reference proteome</keyword>
<keyword evidence="1" id="KW-0479">Metal-binding</keyword>
<keyword evidence="3" id="KW-1133">Transmembrane helix</keyword>
<evidence type="ECO:0000256" key="2">
    <source>
        <dbReference type="SAM" id="MobiDB-lite"/>
    </source>
</evidence>
<evidence type="ECO:0000256" key="3">
    <source>
        <dbReference type="SAM" id="Phobius"/>
    </source>
</evidence>
<proteinExistence type="predicted"/>
<accession>A0A8H7PHC0</accession>
<protein>
    <recommendedName>
        <fullName evidence="4">RING-type domain-containing protein</fullName>
    </recommendedName>
</protein>
<dbReference type="SMART" id="SM00184">
    <property type="entry name" value="RING"/>
    <property type="match status" value="1"/>
</dbReference>
<feature type="transmembrane region" description="Helical" evidence="3">
    <location>
        <begin position="242"/>
        <end position="275"/>
    </location>
</feature>
<evidence type="ECO:0000313" key="6">
    <source>
        <dbReference type="Proteomes" id="UP000654370"/>
    </source>
</evidence>
<keyword evidence="1" id="KW-0863">Zinc-finger</keyword>
<dbReference type="EMBL" id="JAEPQZ010000014">
    <property type="protein sequence ID" value="KAG2173695.1"/>
    <property type="molecule type" value="Genomic_DNA"/>
</dbReference>
<name>A0A8H7PHC0_MORIS</name>
<dbReference type="PROSITE" id="PS50089">
    <property type="entry name" value="ZF_RING_2"/>
    <property type="match status" value="1"/>
</dbReference>
<dbReference type="OrthoDB" id="8062037at2759"/>
<sequence>MQHSTSIEDLSLDYIPTHNSTSSSSASLNAHHNPQRNSNSSSNSNIPHLIATNAANVAARSTNQTSRTVRSHWVRYTSDNWRHISRTSKLMLIFSITSVVVQFVATVVVLIISRSQYCDKPLEVILIVYILRLILSTPLSIYQHLNPHYRRRPPPRRNNNNTTNLEMGANIGSTHSTNSYPSALPPQTTDTSTPSAQAHRDALAGWIDRAKSALDLFAILWFIIMNWLLFSSSTCSSTAPSLYYLTLMFIIFGYIIITIPILLCAAVIFCLPCVLVGMRVLRVGEVVGMGGASAEDIKNIPVKRFRSRTSRPLDQDDNSITIAPSTSVQQPQQPETAAQLATKVGIFTKFMMKTRPAGKNAEPQDVRFYEPFEIPNSEDAMCAICLSAYEDDELVCHLWCGHHFHKGCVHEWLGLNRRCPLCKRDVRGKDYDEQED</sequence>
<feature type="region of interest" description="Disordered" evidence="2">
    <location>
        <begin position="147"/>
        <end position="168"/>
    </location>
</feature>
<evidence type="ECO:0000259" key="4">
    <source>
        <dbReference type="PROSITE" id="PS50089"/>
    </source>
</evidence>
<keyword evidence="1" id="KW-0862">Zinc</keyword>